<dbReference type="AlphaFoldDB" id="A0A9P5C487"/>
<evidence type="ECO:0000313" key="2">
    <source>
        <dbReference type="EMBL" id="KAF3044610.1"/>
    </source>
</evidence>
<protein>
    <submittedName>
        <fullName evidence="2">Uncharacterized protein</fullName>
    </submittedName>
</protein>
<organism evidence="2 3">
    <name type="scientific">Didymella heteroderae</name>
    <dbReference type="NCBI Taxonomy" id="1769908"/>
    <lineage>
        <taxon>Eukaryota</taxon>
        <taxon>Fungi</taxon>
        <taxon>Dikarya</taxon>
        <taxon>Ascomycota</taxon>
        <taxon>Pezizomycotina</taxon>
        <taxon>Dothideomycetes</taxon>
        <taxon>Pleosporomycetidae</taxon>
        <taxon>Pleosporales</taxon>
        <taxon>Pleosporineae</taxon>
        <taxon>Didymellaceae</taxon>
        <taxon>Didymella</taxon>
    </lineage>
</organism>
<comment type="caution">
    <text evidence="2">The sequence shown here is derived from an EMBL/GenBank/DDBJ whole genome shotgun (WGS) entry which is preliminary data.</text>
</comment>
<feature type="chain" id="PRO_5040354254" evidence="1">
    <location>
        <begin position="20"/>
        <end position="155"/>
    </location>
</feature>
<dbReference type="EMBL" id="SWKV01000008">
    <property type="protein sequence ID" value="KAF3044610.1"/>
    <property type="molecule type" value="Genomic_DNA"/>
</dbReference>
<keyword evidence="3" id="KW-1185">Reference proteome</keyword>
<gene>
    <name evidence="2" type="ORF">E8E12_003189</name>
</gene>
<keyword evidence="1" id="KW-0732">Signal</keyword>
<evidence type="ECO:0000313" key="3">
    <source>
        <dbReference type="Proteomes" id="UP000758155"/>
    </source>
</evidence>
<feature type="signal peptide" evidence="1">
    <location>
        <begin position="1"/>
        <end position="19"/>
    </location>
</feature>
<sequence>MQFSTILTATAALFGTALAVPAKGGAAKAVPAAPAGNKPIAGPASASVTIYSAYTCTDPNTPPPADVAGTTVTVTENQCVTVNIPLGGAFTASMTAPPKTGAVGCYIQLFKEQGCGVTLTNQYHGFPFNGLTTGSFVGCAAPPVQSYGALQILCG</sequence>
<dbReference type="Proteomes" id="UP000758155">
    <property type="component" value="Unassembled WGS sequence"/>
</dbReference>
<accession>A0A9P5C487</accession>
<name>A0A9P5C487_9PLEO</name>
<evidence type="ECO:0000256" key="1">
    <source>
        <dbReference type="SAM" id="SignalP"/>
    </source>
</evidence>
<reference evidence="2" key="1">
    <citation type="submission" date="2019-04" db="EMBL/GenBank/DDBJ databases">
        <title>Sequencing of skin fungus with MAO and IRED activity.</title>
        <authorList>
            <person name="Marsaioli A.J."/>
            <person name="Bonatto J.M.C."/>
            <person name="Reis Junior O."/>
        </authorList>
    </citation>
    <scope>NUCLEOTIDE SEQUENCE</scope>
    <source>
        <strain evidence="2">28M1</strain>
    </source>
</reference>
<proteinExistence type="predicted"/>
<dbReference type="OrthoDB" id="3515484at2759"/>